<dbReference type="Gene3D" id="1.10.150.240">
    <property type="entry name" value="Putative phosphatase, domain 2"/>
    <property type="match status" value="1"/>
</dbReference>
<dbReference type="Pfam" id="PF00702">
    <property type="entry name" value="Hydrolase"/>
    <property type="match status" value="1"/>
</dbReference>
<evidence type="ECO:0000256" key="3">
    <source>
        <dbReference type="ARBA" id="ARBA00022842"/>
    </source>
</evidence>
<keyword evidence="3" id="KW-0460">Magnesium</keyword>
<dbReference type="InterPro" id="IPR023198">
    <property type="entry name" value="PGP-like_dom2"/>
</dbReference>
<dbReference type="AlphaFoldDB" id="A0A1W2H4N5"/>
<keyword evidence="1" id="KW-0479">Metal-binding</keyword>
<organism evidence="4 5">
    <name type="scientific">Aquiflexum balticum DSM 16537</name>
    <dbReference type="NCBI Taxonomy" id="758820"/>
    <lineage>
        <taxon>Bacteria</taxon>
        <taxon>Pseudomonadati</taxon>
        <taxon>Bacteroidota</taxon>
        <taxon>Cytophagia</taxon>
        <taxon>Cytophagales</taxon>
        <taxon>Cyclobacteriaceae</taxon>
        <taxon>Aquiflexum</taxon>
    </lineage>
</organism>
<dbReference type="PANTHER" id="PTHR46470:SF2">
    <property type="entry name" value="GLYCERALDEHYDE 3-PHOSPHATE PHOSPHATASE"/>
    <property type="match status" value="1"/>
</dbReference>
<proteinExistence type="predicted"/>
<dbReference type="EMBL" id="LT838813">
    <property type="protein sequence ID" value="SMD43849.1"/>
    <property type="molecule type" value="Genomic_DNA"/>
</dbReference>
<keyword evidence="5" id="KW-1185">Reference proteome</keyword>
<dbReference type="OrthoDB" id="6101375at2"/>
<dbReference type="STRING" id="758820.SAMN00777080_2461"/>
<sequence length="230" mass="26589">MKNIKVIAFDADDTLWVNEPYFREAEEKFCGLLEDFIPHHTVDQELFKTEIKNLPLYGYGIKGFMLSMIETILRVSENTADIKLVEKAIQIGQEMLQKPIELLEGVEDLLKKLNGDYKLVLATKGDLMDQERKLIKSGLEKHFHHIEIMSDKKVSDFQKLLKHLDCLPENFMMIGNSLKSDILPVLEMGGTAIHVPYHITWIHEEVSHTIVHPNFYQVKNLGDIYELLVK</sequence>
<dbReference type="Gene3D" id="3.40.50.1000">
    <property type="entry name" value="HAD superfamily/HAD-like"/>
    <property type="match status" value="1"/>
</dbReference>
<dbReference type="PANTHER" id="PTHR46470">
    <property type="entry name" value="N-ACYLNEURAMINATE-9-PHOSPHATASE"/>
    <property type="match status" value="1"/>
</dbReference>
<keyword evidence="2 4" id="KW-0378">Hydrolase</keyword>
<evidence type="ECO:0000313" key="4">
    <source>
        <dbReference type="EMBL" id="SMD43849.1"/>
    </source>
</evidence>
<dbReference type="InterPro" id="IPR051400">
    <property type="entry name" value="HAD-like_hydrolase"/>
</dbReference>
<evidence type="ECO:0000313" key="5">
    <source>
        <dbReference type="Proteomes" id="UP000192333"/>
    </source>
</evidence>
<dbReference type="SUPFAM" id="SSF56784">
    <property type="entry name" value="HAD-like"/>
    <property type="match status" value="1"/>
</dbReference>
<dbReference type="InterPro" id="IPR036412">
    <property type="entry name" value="HAD-like_sf"/>
</dbReference>
<protein>
    <submittedName>
        <fullName evidence="4">Putative hydrolase of the HAD superfamily</fullName>
    </submittedName>
</protein>
<dbReference type="InterPro" id="IPR023214">
    <property type="entry name" value="HAD_sf"/>
</dbReference>
<gene>
    <name evidence="4" type="ORF">SAMN00777080_2461</name>
</gene>
<evidence type="ECO:0000256" key="1">
    <source>
        <dbReference type="ARBA" id="ARBA00022723"/>
    </source>
</evidence>
<dbReference type="GO" id="GO:0016791">
    <property type="term" value="F:phosphatase activity"/>
    <property type="evidence" value="ECO:0007669"/>
    <property type="project" value="TreeGrafter"/>
</dbReference>
<dbReference type="Proteomes" id="UP000192333">
    <property type="component" value="Chromosome I"/>
</dbReference>
<dbReference type="RefSeq" id="WP_084123491.1">
    <property type="nucleotide sequence ID" value="NZ_LT838813.1"/>
</dbReference>
<reference evidence="5" key="1">
    <citation type="submission" date="2017-04" db="EMBL/GenBank/DDBJ databases">
        <authorList>
            <person name="Varghese N."/>
            <person name="Submissions S."/>
        </authorList>
    </citation>
    <scope>NUCLEOTIDE SEQUENCE [LARGE SCALE GENOMIC DNA]</scope>
    <source>
        <strain evidence="5">DSM 16537</strain>
    </source>
</reference>
<dbReference type="SFLD" id="SFLDS00003">
    <property type="entry name" value="Haloacid_Dehalogenase"/>
    <property type="match status" value="1"/>
</dbReference>
<dbReference type="GO" id="GO:0046872">
    <property type="term" value="F:metal ion binding"/>
    <property type="evidence" value="ECO:0007669"/>
    <property type="project" value="UniProtKB-KW"/>
</dbReference>
<name>A0A1W2H4N5_9BACT</name>
<dbReference type="SFLD" id="SFLDG01129">
    <property type="entry name" value="C1.5:_HAD__Beta-PGM__Phosphata"/>
    <property type="match status" value="1"/>
</dbReference>
<accession>A0A1W2H4N5</accession>
<evidence type="ECO:0000256" key="2">
    <source>
        <dbReference type="ARBA" id="ARBA00022801"/>
    </source>
</evidence>